<feature type="non-terminal residue" evidence="1">
    <location>
        <position position="51"/>
    </location>
</feature>
<gene>
    <name evidence="1" type="ORF">LCGC14_1598630</name>
</gene>
<comment type="caution">
    <text evidence="1">The sequence shown here is derived from an EMBL/GenBank/DDBJ whole genome shotgun (WGS) entry which is preliminary data.</text>
</comment>
<name>A0A0F9IYA0_9ZZZZ</name>
<protein>
    <submittedName>
        <fullName evidence="1">Uncharacterized protein</fullName>
    </submittedName>
</protein>
<organism evidence="1">
    <name type="scientific">marine sediment metagenome</name>
    <dbReference type="NCBI Taxonomy" id="412755"/>
    <lineage>
        <taxon>unclassified sequences</taxon>
        <taxon>metagenomes</taxon>
        <taxon>ecological metagenomes</taxon>
    </lineage>
</organism>
<reference evidence="1" key="1">
    <citation type="journal article" date="2015" name="Nature">
        <title>Complex archaea that bridge the gap between prokaryotes and eukaryotes.</title>
        <authorList>
            <person name="Spang A."/>
            <person name="Saw J.H."/>
            <person name="Jorgensen S.L."/>
            <person name="Zaremba-Niedzwiedzka K."/>
            <person name="Martijn J."/>
            <person name="Lind A.E."/>
            <person name="van Eijk R."/>
            <person name="Schleper C."/>
            <person name="Guy L."/>
            <person name="Ettema T.J."/>
        </authorList>
    </citation>
    <scope>NUCLEOTIDE SEQUENCE</scope>
</reference>
<dbReference type="AlphaFoldDB" id="A0A0F9IYA0"/>
<accession>A0A0F9IYA0</accession>
<evidence type="ECO:0000313" key="1">
    <source>
        <dbReference type="EMBL" id="KKM25079.1"/>
    </source>
</evidence>
<dbReference type="EMBL" id="LAZR01012792">
    <property type="protein sequence ID" value="KKM25079.1"/>
    <property type="molecule type" value="Genomic_DNA"/>
</dbReference>
<sequence>MPLRDIGVRTVIENLQGFLSGMDQYNARLKRAEASTQKFDERAGRAGRALT</sequence>
<proteinExistence type="predicted"/>